<evidence type="ECO:0000256" key="2">
    <source>
        <dbReference type="SAM" id="MobiDB-lite"/>
    </source>
</evidence>
<dbReference type="SUPFAM" id="SSF81296">
    <property type="entry name" value="E set domains"/>
    <property type="match status" value="2"/>
</dbReference>
<dbReference type="InterPro" id="IPR001298">
    <property type="entry name" value="Filamin/ABP280_rpt"/>
</dbReference>
<dbReference type="STRING" id="913774.A0A0C3GQM5"/>
<feature type="region of interest" description="Disordered" evidence="2">
    <location>
        <begin position="1351"/>
        <end position="1380"/>
    </location>
</feature>
<dbReference type="InParanoid" id="A0A0C3GQM5"/>
<dbReference type="InterPro" id="IPR014756">
    <property type="entry name" value="Ig_E-set"/>
</dbReference>
<evidence type="ECO:0000313" key="4">
    <source>
        <dbReference type="Proteomes" id="UP000054321"/>
    </source>
</evidence>
<sequence>MSQPPANDPAVTAEQVRALSDALAQIVSDAQTYLGLGTPASGPTAPNDPPTTTLVYDYQASVAIQLDGDWEVFDSFVLNSAYLELSLNGYAGVTSEMALAAYVEATCTIAGIVFDVSGELPDLQSDRETDFTFTLRVANVIEGVSAQDFLTAFPVAPSYAAMTASLDADVRQQLDIGDNSCVGQVTMVVHRNADKSFYLQKISFDLQAGFDWKLNDDITVRRVAFTANATRPTNTADWQFELGVQGTVLLGEKIVSATALVSLGDASTLTLGLDVTATETITGPQLMDFFVPGASERTSQLVVDSLPPRMIAYKGEVDSVKNPLTAKVVFTKDAQPEAYWQLSSIDLKIFLSGVLWNSNAKDDNNMLKLTLGDLFFSLQARLVTTQSLALVPVHDPKDMNRDRGTLVTTRSYLVTTTYDYKGEIGGVLSLFNSAFRLAVLVKYDSTTGLTTFMASLPDGIYGPLNMMAADPAFNPALTAPANLLDTAEAAPAPTESTVSLDSVVDPIDGTERGLRIIFSETELSRATLKADFRLEWALTTYIKLTDLGILFDIKSPQDKAARTTSGYVYGKFQIGSGVQLLAIVAGTKTPTAAAFWAGISVAAAIPLPDGPLQIAPSAVLSDPAFVGQAVPSGGWGLPPFPMDVAQNVLSSVNAYLLIELVKIGDTSSTKMSSLKARASGEGTWNIYAGVQATGNLTLDVVIKTDSTTSQFVGHAELGGSCTIGTAPNQYTISFTGYVERGPNAPFSYSLKFSIVSVASGTFPPPTTIATLAPFGENAIDTSKLTGKLPDGYPISPTTLIGTASNSLVCTVQVQQAASPATGYTLERLTFRLEHQSQEWQIVKNSSLVVLKYASLELNIDSPGSNPTYGLVAYGLVSISNSVNLEARIQLLTSVDDPNRAGWLKVAMTVSAGVQGQGDDLLKRLVGSSSDFSLPISWPLDPVTANASFDLNIYFRKDSNSDWQLTEVDFTLYAATASQEWKVGPDSHQLPVASLWIAANFTNIDVSTVRVVSFNGIVNLSQRALAISAVLSGSDLSITIAAGSDFQSLVAVYIDNGLNNSSLAAPIFETQTTLDTYKSGLFADAVLKFHTANGVYSVDSINAHVNAVGDWIIVDNILSLTKLQLTLSLTSVGNNKWDFYANLYSEIRYRKQNGQYDIVKVNLKATLDHLTMDVELNCSIFDIFYIATAGRWTLDVNFFPRVKRLFFDMNWKDGRAQFQGQTFDWNLSDNYPNLLGMQLPTLEVNISRASSRLEASGVVSGVAAILNVHIPISYDLANGPLKIFNLDVDKIYEMCKKLYDLIKDIERICEIMLDIVGLGGALEVGLALVTITNAVSAVWKAIKKVFGYGDDDDDDGSPDRDGDGDSDKTDSDSSDSGKDHPGTYAWVIGGPGLSNGIASEETNFTIYPKDKLGLPLPINSADLTVTIIQNGVVISTIRTFTGIMRGGYIVSYVRPANLGDYTITISYPVALPGAPGGYTSTHTVTVTTAAAVLSGQNSILDVSQNLLAGVINYATIWPRDNFNRPRRGYDESESFNVAFEPPLPAPETYTFYNDSVKVGFVLPEQVGATYTMTATLRNGDTPLSGSPATFTSILVVDPNRCIAGGLGLSSGLAGEDTTFSVSVNDQMGRAWVGNMSCTATYVVQGEGTVVTLTSTQAGNVFRFNYTRPVIPETFYTLRIFVNGRLLPDYPIMIQTAVQAVHLSVTNSFLSLNAGPYYQTSNIVATITAFDDLAQPGLWRDTAIAVNFALTSKNVVSGATTNWPLVDRGDGTCVATLSLPDLVKYEIAATSSDGRIIVNPSMSPLVIEITLPPYVADSRCFGPGLSLPDSQPPAGTTTYFDIVPLDQYGKTMRLSTTDPTSFLVFMKEEARPVITPYNGSRRVTYTIPASSPLVPGDIIRVQLNGSDVSGSPYALTRTTPTVPANCRVSEWISHEVEEISSFVITAADANGNARRVGGDQVQVTSADADPNWPFVVLNIRDRGDGTYLVRYIPSVSVLRMNVLVNNVAINASPFSFPVPPVRFTAAGTGLDLSSLGIESQFQLFATDGHNPIDDSAFLHTAIIYPKPTAVLTAVPMTIVPVTPPPLGVSNATYTIPTTMPTGDYLIRPLINYRDIVSGSPFTVVVDDTPGATAVGIDNVYFATSSAGAFSGSFTVLTTPPMPVQVSDLAVTNAGQSTLPADLLPTYLVAVDQTQVGVFTIQTGFRIEGSWAVSIVFKGTPVLPPPNLGSRWVFYSCDAGKALASYVPDTPTPSFSIAQQTGFQIQVGVATRSLKFLKDPNVVANDRYSSATWKLPVLDMGSEVIFHFRTRWNVLSQASQLQMILPTVTQFSRTEVAVLRYYQGTVWWAIRNYQKDTYTNVTASAISANQMWHFLYFHLTPTSLRIYEDGHLVIAKDRRLLNNIPSYTLGFQVFDDAAAFDADVAEFVTSPAALHEDFSALSRPLEILFNKASQQINQSWYSIQQNPPIPIAYTDNGSLQIATTNQAVTNSNSITGFTAPLGPYCAVQYRFRINRSDGYESKVTLVAAITMRVLSGQPQWQLPTPYNWTTLSNTTAIRVGSGNYVTVSIIVSPNSLILFENGVMNFEYTAGGGGTTNSAMFDVQHYDARSGVDVELSFLRVLSGTAWP</sequence>
<dbReference type="InterPro" id="IPR013783">
    <property type="entry name" value="Ig-like_fold"/>
</dbReference>
<feature type="repeat" description="Filamin" evidence="1">
    <location>
        <begin position="1592"/>
        <end position="1694"/>
    </location>
</feature>
<evidence type="ECO:0000256" key="1">
    <source>
        <dbReference type="PROSITE-ProRule" id="PRU00087"/>
    </source>
</evidence>
<feature type="compositionally biased region" description="Basic and acidic residues" evidence="2">
    <location>
        <begin position="1356"/>
        <end position="1380"/>
    </location>
</feature>
<reference evidence="4" key="2">
    <citation type="submission" date="2015-01" db="EMBL/GenBank/DDBJ databases">
        <title>Evolutionary Origins and Diversification of the Mycorrhizal Mutualists.</title>
        <authorList>
            <consortium name="DOE Joint Genome Institute"/>
            <consortium name="Mycorrhizal Genomics Consortium"/>
            <person name="Kohler A."/>
            <person name="Kuo A."/>
            <person name="Nagy L.G."/>
            <person name="Floudas D."/>
            <person name="Copeland A."/>
            <person name="Barry K.W."/>
            <person name="Cichocki N."/>
            <person name="Veneault-Fourrey C."/>
            <person name="LaButti K."/>
            <person name="Lindquist E.A."/>
            <person name="Lipzen A."/>
            <person name="Lundell T."/>
            <person name="Morin E."/>
            <person name="Murat C."/>
            <person name="Riley R."/>
            <person name="Ohm R."/>
            <person name="Sun H."/>
            <person name="Tunlid A."/>
            <person name="Henrissat B."/>
            <person name="Grigoriev I.V."/>
            <person name="Hibbett D.S."/>
            <person name="Martin F."/>
        </authorList>
    </citation>
    <scope>NUCLEOTIDE SEQUENCE [LARGE SCALE GENOMIC DNA]</scope>
    <source>
        <strain evidence="4">Zn</strain>
    </source>
</reference>
<dbReference type="Gene3D" id="2.60.40.10">
    <property type="entry name" value="Immunoglobulins"/>
    <property type="match status" value="3"/>
</dbReference>
<feature type="repeat" description="Filamin" evidence="1">
    <location>
        <begin position="1891"/>
        <end position="2016"/>
    </location>
</feature>
<dbReference type="EMBL" id="KN832905">
    <property type="protein sequence ID" value="KIM92811.1"/>
    <property type="molecule type" value="Genomic_DNA"/>
</dbReference>
<dbReference type="InterPro" id="IPR017868">
    <property type="entry name" value="Filamin/ABP280_repeat-like"/>
</dbReference>
<evidence type="ECO:0000313" key="3">
    <source>
        <dbReference type="EMBL" id="KIM92811.1"/>
    </source>
</evidence>
<protein>
    <submittedName>
        <fullName evidence="3">Uncharacterized protein</fullName>
    </submittedName>
</protein>
<dbReference type="PROSITE" id="PS50194">
    <property type="entry name" value="FILAMIN_REPEAT"/>
    <property type="match status" value="2"/>
</dbReference>
<dbReference type="Proteomes" id="UP000054321">
    <property type="component" value="Unassembled WGS sequence"/>
</dbReference>
<proteinExistence type="predicted"/>
<accession>A0A0C3GQM5</accession>
<reference evidence="3 4" key="1">
    <citation type="submission" date="2014-04" db="EMBL/GenBank/DDBJ databases">
        <authorList>
            <consortium name="DOE Joint Genome Institute"/>
            <person name="Kuo A."/>
            <person name="Martino E."/>
            <person name="Perotto S."/>
            <person name="Kohler A."/>
            <person name="Nagy L.G."/>
            <person name="Floudas D."/>
            <person name="Copeland A."/>
            <person name="Barry K.W."/>
            <person name="Cichocki N."/>
            <person name="Veneault-Fourrey C."/>
            <person name="LaButti K."/>
            <person name="Lindquist E.A."/>
            <person name="Lipzen A."/>
            <person name="Lundell T."/>
            <person name="Morin E."/>
            <person name="Murat C."/>
            <person name="Sun H."/>
            <person name="Tunlid A."/>
            <person name="Henrissat B."/>
            <person name="Grigoriev I.V."/>
            <person name="Hibbett D.S."/>
            <person name="Martin F."/>
            <person name="Nordberg H.P."/>
            <person name="Cantor M.N."/>
            <person name="Hua S.X."/>
        </authorList>
    </citation>
    <scope>NUCLEOTIDE SEQUENCE [LARGE SCALE GENOMIC DNA]</scope>
    <source>
        <strain evidence="3 4">Zn</strain>
    </source>
</reference>
<dbReference type="SMART" id="SM00557">
    <property type="entry name" value="IG_FLMN"/>
    <property type="match status" value="1"/>
</dbReference>
<dbReference type="OrthoDB" id="5334309at2759"/>
<keyword evidence="4" id="KW-1185">Reference proteome</keyword>
<dbReference type="Pfam" id="PF00630">
    <property type="entry name" value="Filamin"/>
    <property type="match status" value="1"/>
</dbReference>
<organism evidence="3 4">
    <name type="scientific">Oidiodendron maius (strain Zn)</name>
    <dbReference type="NCBI Taxonomy" id="913774"/>
    <lineage>
        <taxon>Eukaryota</taxon>
        <taxon>Fungi</taxon>
        <taxon>Dikarya</taxon>
        <taxon>Ascomycota</taxon>
        <taxon>Pezizomycotina</taxon>
        <taxon>Leotiomycetes</taxon>
        <taxon>Leotiomycetes incertae sedis</taxon>
        <taxon>Myxotrichaceae</taxon>
        <taxon>Oidiodendron</taxon>
    </lineage>
</organism>
<name>A0A0C3GQM5_OIDMZ</name>
<gene>
    <name evidence="3" type="ORF">OIDMADRAFT_62205</name>
</gene>
<dbReference type="HOGENOM" id="CLU_227687_0_0_1"/>